<dbReference type="InterPro" id="IPR006764">
    <property type="entry name" value="SAM_dep_MeTrfase_SAV2177_type"/>
</dbReference>
<dbReference type="Pfam" id="PF04672">
    <property type="entry name" value="Methyltransf_19"/>
    <property type="match status" value="1"/>
</dbReference>
<dbReference type="EMBL" id="SMFR01000002">
    <property type="protein sequence ID" value="TCJ96443.1"/>
    <property type="molecule type" value="Genomic_DNA"/>
</dbReference>
<proteinExistence type="predicted"/>
<protein>
    <submittedName>
        <fullName evidence="1">S-adenosyl methyltransferase</fullName>
    </submittedName>
</protein>
<dbReference type="GO" id="GO:0032259">
    <property type="term" value="P:methylation"/>
    <property type="evidence" value="ECO:0007669"/>
    <property type="project" value="UniProtKB-KW"/>
</dbReference>
<dbReference type="GO" id="GO:0008168">
    <property type="term" value="F:methyltransferase activity"/>
    <property type="evidence" value="ECO:0007669"/>
    <property type="project" value="UniProtKB-KW"/>
</dbReference>
<reference evidence="1 2" key="1">
    <citation type="submission" date="2019-03" db="EMBL/GenBank/DDBJ databases">
        <title>Genomic Encyclopedia of Type Strains, Phase IV (KMG-IV): sequencing the most valuable type-strain genomes for metagenomic binning, comparative biology and taxonomic classification.</title>
        <authorList>
            <person name="Goeker M."/>
        </authorList>
    </citation>
    <scope>NUCLEOTIDE SEQUENCE [LARGE SCALE GENOMIC DNA]</scope>
    <source>
        <strain evidence="1 2">DSM 44684</strain>
    </source>
</reference>
<dbReference type="AlphaFoldDB" id="A0A4R1FPD5"/>
<dbReference type="OrthoDB" id="4134439at2"/>
<evidence type="ECO:0000313" key="1">
    <source>
        <dbReference type="EMBL" id="TCJ96443.1"/>
    </source>
</evidence>
<dbReference type="InterPro" id="IPR029063">
    <property type="entry name" value="SAM-dependent_MTases_sf"/>
</dbReference>
<name>A0A4R1FPD5_9NOCA</name>
<keyword evidence="1" id="KW-0489">Methyltransferase</keyword>
<accession>A0A4R1FPD5</accession>
<dbReference type="RefSeq" id="WP_067444644.1">
    <property type="nucleotide sequence ID" value="NZ_SMFR01000002.1"/>
</dbReference>
<sequence length="274" mass="30328">MSDSDFEPRPIDTNKPSSARIYHHMVTGEVIFESDLPFIQRLYTDIPFYPLWAQHNRRFLARAVRYMAGTGIRQFLDIGSGLPTGGNTHEVARELVPDARVVYVDNDEEAINRARDLLRAQGVTDTTTMVDADLREPARILAHPDTQRLIDFSEPVGLLVVSVLPWVTDASEPAKIVAQLRDALAPGSHIAMTHVSLEDAGSEIKSQVAAGAAIFTDASTPVTLRTRAQFQTFFDGWTIVDPGVTYATDWRPDQPIDHDDYARPCNFAAIGSLP</sequence>
<evidence type="ECO:0000313" key="2">
    <source>
        <dbReference type="Proteomes" id="UP000294856"/>
    </source>
</evidence>
<keyword evidence="1" id="KW-0808">Transferase</keyword>
<keyword evidence="2" id="KW-1185">Reference proteome</keyword>
<comment type="caution">
    <text evidence="1">The sequence shown here is derived from an EMBL/GenBank/DDBJ whole genome shotgun (WGS) entry which is preliminary data.</text>
</comment>
<dbReference type="Proteomes" id="UP000294856">
    <property type="component" value="Unassembled WGS sequence"/>
</dbReference>
<dbReference type="SUPFAM" id="SSF53335">
    <property type="entry name" value="S-adenosyl-L-methionine-dependent methyltransferases"/>
    <property type="match status" value="1"/>
</dbReference>
<gene>
    <name evidence="1" type="ORF">DFR71_2473</name>
</gene>
<dbReference type="CDD" id="cd02440">
    <property type="entry name" value="AdoMet_MTases"/>
    <property type="match status" value="1"/>
</dbReference>
<organism evidence="1 2">
    <name type="scientific">Nocardia alba</name>
    <dbReference type="NCBI Taxonomy" id="225051"/>
    <lineage>
        <taxon>Bacteria</taxon>
        <taxon>Bacillati</taxon>
        <taxon>Actinomycetota</taxon>
        <taxon>Actinomycetes</taxon>
        <taxon>Mycobacteriales</taxon>
        <taxon>Nocardiaceae</taxon>
        <taxon>Nocardia</taxon>
    </lineage>
</organism>
<dbReference type="STRING" id="1210063.GCA_001612665_00134"/>
<dbReference type="PIRSF" id="PIRSF017393">
    <property type="entry name" value="MTase_SAV2177"/>
    <property type="match status" value="1"/>
</dbReference>
<dbReference type="Gene3D" id="3.40.50.150">
    <property type="entry name" value="Vaccinia Virus protein VP39"/>
    <property type="match status" value="1"/>
</dbReference>